<dbReference type="EMBL" id="CM055750">
    <property type="protein sequence ID" value="KAJ7994124.1"/>
    <property type="molecule type" value="Genomic_DNA"/>
</dbReference>
<name>A0ACC2FRY7_DALPE</name>
<dbReference type="Proteomes" id="UP001157502">
    <property type="component" value="Chromosome 23"/>
</dbReference>
<evidence type="ECO:0000313" key="1">
    <source>
        <dbReference type="EMBL" id="KAJ7994124.1"/>
    </source>
</evidence>
<protein>
    <submittedName>
        <fullName evidence="1">Uncharacterized protein</fullName>
    </submittedName>
</protein>
<accession>A0ACC2FRY7</accession>
<keyword evidence="2" id="KW-1185">Reference proteome</keyword>
<comment type="caution">
    <text evidence="1">The sequence shown here is derived from an EMBL/GenBank/DDBJ whole genome shotgun (WGS) entry which is preliminary data.</text>
</comment>
<proteinExistence type="predicted"/>
<organism evidence="1 2">
    <name type="scientific">Dallia pectoralis</name>
    <name type="common">Alaska blackfish</name>
    <dbReference type="NCBI Taxonomy" id="75939"/>
    <lineage>
        <taxon>Eukaryota</taxon>
        <taxon>Metazoa</taxon>
        <taxon>Chordata</taxon>
        <taxon>Craniata</taxon>
        <taxon>Vertebrata</taxon>
        <taxon>Euteleostomi</taxon>
        <taxon>Actinopterygii</taxon>
        <taxon>Neopterygii</taxon>
        <taxon>Teleostei</taxon>
        <taxon>Protacanthopterygii</taxon>
        <taxon>Esociformes</taxon>
        <taxon>Umbridae</taxon>
        <taxon>Dallia</taxon>
    </lineage>
</organism>
<sequence>MVINSTGGSFPDLHLASLRGMTENVSGVNSENTSLQEEFKVVVVGDGGCGKTSLIKVLTKKDFPEEHVPSVFEKYVTNMRYRGTEYRLNLYDTAGKEDYDRVRPLSYQNVNLVLICYDVICPSSYENILIKWYPEVQHFCPDVPIILVGCKSDLRKDKALARKLWSSGQNYITYIQGEETKRTINAELYMECSAKNKENVDDIFREATKRALAATRKSSKESSKGGCNIL</sequence>
<reference evidence="1" key="1">
    <citation type="submission" date="2021-05" db="EMBL/GenBank/DDBJ databases">
        <authorList>
            <person name="Pan Q."/>
            <person name="Jouanno E."/>
            <person name="Zahm M."/>
            <person name="Klopp C."/>
            <person name="Cabau C."/>
            <person name="Louis A."/>
            <person name="Berthelot C."/>
            <person name="Parey E."/>
            <person name="Roest Crollius H."/>
            <person name="Montfort J."/>
            <person name="Robinson-Rechavi M."/>
            <person name="Bouchez O."/>
            <person name="Lampietro C."/>
            <person name="Lopez Roques C."/>
            <person name="Donnadieu C."/>
            <person name="Postlethwait J."/>
            <person name="Bobe J."/>
            <person name="Dillon D."/>
            <person name="Chandos A."/>
            <person name="von Hippel F."/>
            <person name="Guiguen Y."/>
        </authorList>
    </citation>
    <scope>NUCLEOTIDE SEQUENCE</scope>
    <source>
        <strain evidence="1">YG-Jan2019</strain>
    </source>
</reference>
<evidence type="ECO:0000313" key="2">
    <source>
        <dbReference type="Proteomes" id="UP001157502"/>
    </source>
</evidence>
<gene>
    <name evidence="1" type="ORF">DPEC_G00262660</name>
</gene>